<feature type="transmembrane region" description="Helical" evidence="18">
    <location>
        <begin position="115"/>
        <end position="133"/>
    </location>
</feature>
<keyword evidence="12" id="KW-0739">Sodium transport</keyword>
<feature type="binding site" evidence="16">
    <location>
        <position position="576"/>
    </location>
    <ligand>
        <name>ATP</name>
        <dbReference type="ChEBI" id="CHEBI:30616"/>
    </ligand>
</feature>
<dbReference type="KEGG" id="tet:TTHERM_01123860"/>
<dbReference type="SUPFAM" id="SSF56784">
    <property type="entry name" value="HAD-like"/>
    <property type="match status" value="1"/>
</dbReference>
<accession>Q22B52</accession>
<dbReference type="InterPro" id="IPR018303">
    <property type="entry name" value="ATPase_P-typ_P_site"/>
</dbReference>
<dbReference type="GO" id="GO:0005524">
    <property type="term" value="F:ATP binding"/>
    <property type="evidence" value="ECO:0007669"/>
    <property type="project" value="UniProtKB-UniRule"/>
</dbReference>
<evidence type="ECO:0000259" key="21">
    <source>
        <dbReference type="Pfam" id="PF16212"/>
    </source>
</evidence>
<feature type="binding site" evidence="16">
    <location>
        <position position="429"/>
    </location>
    <ligand>
        <name>ATP</name>
        <dbReference type="ChEBI" id="CHEBI:30616"/>
    </ligand>
</feature>
<dbReference type="FunFam" id="3.40.50.1000:FF:000001">
    <property type="entry name" value="Phospholipid-transporting ATPase IC"/>
    <property type="match status" value="1"/>
</dbReference>
<feature type="transmembrane region" description="Helical" evidence="18">
    <location>
        <begin position="90"/>
        <end position="109"/>
    </location>
</feature>
<evidence type="ECO:0000259" key="20">
    <source>
        <dbReference type="Pfam" id="PF16209"/>
    </source>
</evidence>
<feature type="binding site" evidence="16">
    <location>
        <position position="716"/>
    </location>
    <ligand>
        <name>ATP</name>
        <dbReference type="ChEBI" id="CHEBI:30616"/>
    </ligand>
</feature>
<feature type="binding site" evidence="16">
    <location>
        <position position="850"/>
    </location>
    <ligand>
        <name>ATP</name>
        <dbReference type="ChEBI" id="CHEBI:30616"/>
    </ligand>
</feature>
<evidence type="ECO:0000256" key="13">
    <source>
        <dbReference type="ARBA" id="ARBA00034036"/>
    </source>
</evidence>
<comment type="subcellular location">
    <subcellularLocation>
        <location evidence="1 18">Membrane</location>
        <topology evidence="1 18">Multi-pass membrane protein</topology>
    </subcellularLocation>
</comment>
<evidence type="ECO:0000256" key="2">
    <source>
        <dbReference type="ARBA" id="ARBA00008109"/>
    </source>
</evidence>
<evidence type="ECO:0000256" key="12">
    <source>
        <dbReference type="ARBA" id="ARBA00023201"/>
    </source>
</evidence>
<dbReference type="Pfam" id="PF16212">
    <property type="entry name" value="PhoLip_ATPase_C"/>
    <property type="match status" value="1"/>
</dbReference>
<dbReference type="SFLD" id="SFLDF00027">
    <property type="entry name" value="p-type_atpase"/>
    <property type="match status" value="1"/>
</dbReference>
<dbReference type="InParanoid" id="Q22B52"/>
<evidence type="ECO:0000313" key="22">
    <source>
        <dbReference type="EMBL" id="EAR82503.2"/>
    </source>
</evidence>
<dbReference type="GO" id="GO:0000287">
    <property type="term" value="F:magnesium ion binding"/>
    <property type="evidence" value="ECO:0007669"/>
    <property type="project" value="UniProtKB-UniRule"/>
</dbReference>
<feature type="binding site" evidence="16">
    <location>
        <position position="820"/>
    </location>
    <ligand>
        <name>ATP</name>
        <dbReference type="ChEBI" id="CHEBI:30616"/>
    </ligand>
</feature>
<keyword evidence="12" id="KW-0813">Transport</keyword>
<dbReference type="Gene3D" id="3.40.1110.10">
    <property type="entry name" value="Calcium-transporting ATPase, cytoplasmic domain N"/>
    <property type="match status" value="1"/>
</dbReference>
<dbReference type="Proteomes" id="UP000009168">
    <property type="component" value="Unassembled WGS sequence"/>
</dbReference>
<dbReference type="GO" id="GO:0016887">
    <property type="term" value="F:ATP hydrolysis activity"/>
    <property type="evidence" value="ECO:0007669"/>
    <property type="project" value="InterPro"/>
</dbReference>
<dbReference type="InterPro" id="IPR044492">
    <property type="entry name" value="P_typ_ATPase_HD_dom"/>
</dbReference>
<dbReference type="InterPro" id="IPR023214">
    <property type="entry name" value="HAD_sf"/>
</dbReference>
<organism evidence="22 23">
    <name type="scientific">Tetrahymena thermophila (strain SB210)</name>
    <dbReference type="NCBI Taxonomy" id="312017"/>
    <lineage>
        <taxon>Eukaryota</taxon>
        <taxon>Sar</taxon>
        <taxon>Alveolata</taxon>
        <taxon>Ciliophora</taxon>
        <taxon>Intramacronucleata</taxon>
        <taxon>Oligohymenophorea</taxon>
        <taxon>Hymenostomatida</taxon>
        <taxon>Tetrahymenina</taxon>
        <taxon>Tetrahymenidae</taxon>
        <taxon>Tetrahymena</taxon>
    </lineage>
</organism>
<dbReference type="InterPro" id="IPR032630">
    <property type="entry name" value="P_typ_ATPase_c"/>
</dbReference>
<dbReference type="PROSITE" id="PS00154">
    <property type="entry name" value="ATPASE_E1_E2"/>
    <property type="match status" value="1"/>
</dbReference>
<feature type="binding site" evidence="16">
    <location>
        <position position="431"/>
    </location>
    <ligand>
        <name>ATP</name>
        <dbReference type="ChEBI" id="CHEBI:30616"/>
    </ligand>
</feature>
<dbReference type="InterPro" id="IPR032631">
    <property type="entry name" value="P-type_ATPase_N"/>
</dbReference>
<dbReference type="FunFam" id="3.40.50.1000:FF:000190">
    <property type="entry name" value="Phospholipid-transporting ATPase"/>
    <property type="match status" value="1"/>
</dbReference>
<dbReference type="Pfam" id="PF13246">
    <property type="entry name" value="Cation_ATPase"/>
    <property type="match status" value="1"/>
</dbReference>
<evidence type="ECO:0000256" key="10">
    <source>
        <dbReference type="ARBA" id="ARBA00023053"/>
    </source>
</evidence>
<dbReference type="eggNOG" id="KOG0206">
    <property type="taxonomic scope" value="Eukaryota"/>
</dbReference>
<feature type="binding site" evidence="17">
    <location>
        <position position="431"/>
    </location>
    <ligand>
        <name>Mg(2+)</name>
        <dbReference type="ChEBI" id="CHEBI:18420"/>
    </ligand>
</feature>
<dbReference type="GeneID" id="7833387"/>
<dbReference type="STRING" id="312017.Q22B52"/>
<evidence type="ECO:0000256" key="3">
    <source>
        <dbReference type="ARBA" id="ARBA00022692"/>
    </source>
</evidence>
<feature type="transmembrane region" description="Helical" evidence="18">
    <location>
        <begin position="1093"/>
        <end position="1115"/>
    </location>
</feature>
<evidence type="ECO:0000256" key="18">
    <source>
        <dbReference type="RuleBase" id="RU362033"/>
    </source>
</evidence>
<dbReference type="EMBL" id="GG662311">
    <property type="protein sequence ID" value="EAR82503.2"/>
    <property type="molecule type" value="Genomic_DNA"/>
</dbReference>
<feature type="domain" description="P-type ATPase N-terminal" evidence="20">
    <location>
        <begin position="64"/>
        <end position="113"/>
    </location>
</feature>
<dbReference type="InterPro" id="IPR006539">
    <property type="entry name" value="P-type_ATPase_IV"/>
</dbReference>
<protein>
    <recommendedName>
        <fullName evidence="18">Phospholipid-transporting ATPase</fullName>
        <ecNumber evidence="18">7.6.2.1</ecNumber>
    </recommendedName>
</protein>
<comment type="similarity">
    <text evidence="2 18">Belongs to the cation transport ATPase (P-type) (TC 3.A.3) family. Type IV subfamily.</text>
</comment>
<proteinExistence type="inferred from homology"/>
<evidence type="ECO:0000313" key="23">
    <source>
        <dbReference type="Proteomes" id="UP000009168"/>
    </source>
</evidence>
<keyword evidence="9 18" id="KW-1133">Transmembrane helix</keyword>
<keyword evidence="23" id="KW-1185">Reference proteome</keyword>
<dbReference type="SFLD" id="SFLDS00003">
    <property type="entry name" value="Haloacid_Dehalogenase"/>
    <property type="match status" value="1"/>
</dbReference>
<feature type="transmembrane region" description="Helical" evidence="18">
    <location>
        <begin position="936"/>
        <end position="957"/>
    </location>
</feature>
<keyword evidence="6 16" id="KW-0067">ATP-binding</keyword>
<keyword evidence="11 18" id="KW-0472">Membrane</keyword>
<evidence type="ECO:0000256" key="1">
    <source>
        <dbReference type="ARBA" id="ARBA00004141"/>
    </source>
</evidence>
<dbReference type="InterPro" id="IPR023299">
    <property type="entry name" value="ATPase_P-typ_cyto_dom_N"/>
</dbReference>
<feature type="binding site" evidence="17">
    <location>
        <position position="429"/>
    </location>
    <ligand>
        <name>Mg(2+)</name>
        <dbReference type="ChEBI" id="CHEBI:18420"/>
    </ligand>
</feature>
<dbReference type="SFLD" id="SFLDG00002">
    <property type="entry name" value="C1.7:_P-type_atpase_like"/>
    <property type="match status" value="1"/>
</dbReference>
<comment type="catalytic activity">
    <reaction evidence="14">
        <text>Na(+)(in) + ATP + H2O = Na(+)(out) + ADP + phosphate + H(+)</text>
        <dbReference type="Rhea" id="RHEA:14633"/>
        <dbReference type="ChEBI" id="CHEBI:15377"/>
        <dbReference type="ChEBI" id="CHEBI:15378"/>
        <dbReference type="ChEBI" id="CHEBI:29101"/>
        <dbReference type="ChEBI" id="CHEBI:30616"/>
        <dbReference type="ChEBI" id="CHEBI:43474"/>
        <dbReference type="ChEBI" id="CHEBI:456216"/>
        <dbReference type="EC" id="7.2.2.3"/>
    </reaction>
    <physiologicalReaction direction="left-to-right" evidence="14">
        <dbReference type="Rhea" id="RHEA:14634"/>
    </physiologicalReaction>
</comment>
<evidence type="ECO:0000256" key="14">
    <source>
        <dbReference type="ARBA" id="ARBA00049499"/>
    </source>
</evidence>
<keyword evidence="7 17" id="KW-0460">Magnesium</keyword>
<dbReference type="InterPro" id="IPR001757">
    <property type="entry name" value="P_typ_ATPase"/>
</dbReference>
<gene>
    <name evidence="22" type="ORF">TTHERM_01123860</name>
</gene>
<feature type="binding site" evidence="16">
    <location>
        <position position="634"/>
    </location>
    <ligand>
        <name>ATP</name>
        <dbReference type="ChEBI" id="CHEBI:30616"/>
    </ligand>
</feature>
<keyword evidence="5 16" id="KW-0547">Nucleotide-binding</keyword>
<dbReference type="RefSeq" id="XP_001030166.2">
    <property type="nucleotide sequence ID" value="XM_001030166.2"/>
</dbReference>
<evidence type="ECO:0000256" key="15">
    <source>
        <dbReference type="PIRSR" id="PIRSR606539-1"/>
    </source>
</evidence>
<evidence type="ECO:0000256" key="8">
    <source>
        <dbReference type="ARBA" id="ARBA00022967"/>
    </source>
</evidence>
<dbReference type="Gene3D" id="3.40.50.1000">
    <property type="entry name" value="HAD superfamily/HAD-like"/>
    <property type="match status" value="1"/>
</dbReference>
<feature type="coiled-coil region" evidence="19">
    <location>
        <begin position="742"/>
        <end position="779"/>
    </location>
</feature>
<comment type="cofactor">
    <cofactor evidence="17">
        <name>Mg(2+)</name>
        <dbReference type="ChEBI" id="CHEBI:18420"/>
    </cofactor>
</comment>
<feature type="binding site" evidence="16">
    <location>
        <position position="851"/>
    </location>
    <ligand>
        <name>ATP</name>
        <dbReference type="ChEBI" id="CHEBI:30616"/>
    </ligand>
</feature>
<keyword evidence="10" id="KW-0915">Sodium</keyword>
<dbReference type="SUPFAM" id="SSF81653">
    <property type="entry name" value="Calcium ATPase, transduction domain A"/>
    <property type="match status" value="1"/>
</dbReference>
<feature type="binding site" evidence="16">
    <location>
        <position position="599"/>
    </location>
    <ligand>
        <name>ATP</name>
        <dbReference type="ChEBI" id="CHEBI:30616"/>
    </ligand>
</feature>
<dbReference type="NCBIfam" id="TIGR01652">
    <property type="entry name" value="ATPase-Plipid"/>
    <property type="match status" value="1"/>
</dbReference>
<comment type="catalytic activity">
    <reaction evidence="13 18">
        <text>ATP + H2O + phospholipidSide 1 = ADP + phosphate + phospholipidSide 2.</text>
        <dbReference type="EC" id="7.6.2.1"/>
    </reaction>
</comment>
<evidence type="ECO:0000256" key="4">
    <source>
        <dbReference type="ARBA" id="ARBA00022723"/>
    </source>
</evidence>
<feature type="transmembrane region" description="Helical" evidence="18">
    <location>
        <begin position="1023"/>
        <end position="1046"/>
    </location>
</feature>
<evidence type="ECO:0000256" key="19">
    <source>
        <dbReference type="SAM" id="Coils"/>
    </source>
</evidence>
<sequence>MSNDDTGVQNLDDQDSKRFGYDYQYANVSKDNRSCQFFYYNQNKLKYQSEPRKITTGRPDECLPNNNIKTNKYTCLNFFPKNLYLQFSKLANIYFLFIGIMQSIPQISISNAIPVIFLPLAVIVAITGGKDLYEDYKRMKSDRTENDQKIQIFDNKSNSFKEFTWKEIRPGHIVKVMRDHYFPADVVLLMTSDPQGICYIETKNLDGETNLESKQADPRIRDKCIKDESKLGQECVIIHYESPNKRIYRFDGSFDTKMGENYQLSYTNVVLRGCCLKNTEYAIGMAVYTGHQSKIMYNLYQGSAKKSTLEQLIGKLIIQIFLLQLVVCIICASIYIGFYSLVGYELSYLVIKASSDVYEEANAINFFVRLGNWILIFTNFVPISLIVTLETVKFIQGMFMTADEKMGNPTVQASNLNEQLGQINYIFSDKTGTLTKNVMQFKQIAIGDTLYGGNEQKSEQPLTDEEIMFNYPKVENVDFRDRSFLDKVKDEEDPEHVKIRRVLFMLASCHTVTSTIDHQQNTIYTASSPDEYAIINFTKFAGVEFLKVEKVDGNTNILIRFKQKIFSLQLLHVFEFDSNRKRQSVIVKDQDDKYFLFCKGADQVITMNLSENTDPIMLRNLNEKLKYFGSQGLRTLMLAERQIDKQAYEIWSEKYLKARSQAENKDLEIEKLQDEMETDLEILGATAIEDKLQDDVSDTIKALKDSGIKIWVLTGDKIETAINIAYSCKLLDDTLEKAIIDVEEENEVNKFLQDTLQNLLDAEATYIQQQKQNKKAIDEDALKNHALIISGFALNHISKTEIKTLIMQIVKYCKCIICCRVSPKQKQEVVTTVREMEKNATTLAIGDGANDVNMITAAHVGIGIKGVEGQQAARASDYSINQFKELRRLLFYHGRECYRRNSNLVLYNFYKNVLLVLPQFWYGWTNWFSGQTLYNSFIYQLFNIFFASLPIMVYAIWDEEYSDVVLVKNEKKNYYEQGIKNKLFNQREFWKWNLIASVQAGLIVICSLFPLELNFVTQNGQTQWFWATGTMVFGLVVVISNLKILIMSTDHSLGSLMILALSMLLYLITWVIVSNLNSTEIYRTLGQMFQTPNFHLGNILCIIVTSFFDWAFCLYKKWTYEFDEKQQVTKIDKTPKQVKTNSTFPIKMRTFNTDVPKKQNGFVKDQTKANYATQEMKRTYYQDVNTGYAFNQIDRHQYVQKQKEQQMF</sequence>
<dbReference type="SUPFAM" id="SSF81665">
    <property type="entry name" value="Calcium ATPase, transmembrane domain M"/>
    <property type="match status" value="1"/>
</dbReference>
<feature type="transmembrane region" description="Helical" evidence="18">
    <location>
        <begin position="1053"/>
        <end position="1073"/>
    </location>
</feature>
<name>Q22B52_TETTS</name>
<dbReference type="FunCoup" id="Q22B52">
    <property type="interactions" value="9"/>
</dbReference>
<dbReference type="GO" id="GO:0140326">
    <property type="term" value="F:ATPase-coupled intramembrane lipid transporter activity"/>
    <property type="evidence" value="ECO:0007669"/>
    <property type="project" value="UniProtKB-EC"/>
</dbReference>
<evidence type="ECO:0000256" key="7">
    <source>
        <dbReference type="ARBA" id="ARBA00022842"/>
    </source>
</evidence>
<dbReference type="InterPro" id="IPR036412">
    <property type="entry name" value="HAD-like_sf"/>
</dbReference>
<feature type="binding site" evidence="17">
    <location>
        <position position="847"/>
    </location>
    <ligand>
        <name>Mg(2+)</name>
        <dbReference type="ChEBI" id="CHEBI:18420"/>
    </ligand>
</feature>
<dbReference type="GO" id="GO:0005886">
    <property type="term" value="C:plasma membrane"/>
    <property type="evidence" value="ECO:0007669"/>
    <property type="project" value="TreeGrafter"/>
</dbReference>
<feature type="domain" description="P-type ATPase C-terminal" evidence="21">
    <location>
        <begin position="873"/>
        <end position="1120"/>
    </location>
</feature>
<dbReference type="HOGENOM" id="CLU_000846_3_1_1"/>
<keyword evidence="12" id="KW-0406">Ion transport</keyword>
<dbReference type="PANTHER" id="PTHR24092">
    <property type="entry name" value="PROBABLE PHOSPHOLIPID-TRANSPORTING ATPASE"/>
    <property type="match status" value="1"/>
</dbReference>
<dbReference type="PRINTS" id="PR00119">
    <property type="entry name" value="CATATPASE"/>
</dbReference>
<dbReference type="GO" id="GO:0045332">
    <property type="term" value="P:phospholipid translocation"/>
    <property type="evidence" value="ECO:0007669"/>
    <property type="project" value="TreeGrafter"/>
</dbReference>
<feature type="transmembrane region" description="Helical" evidence="18">
    <location>
        <begin position="316"/>
        <end position="338"/>
    </location>
</feature>
<keyword evidence="19" id="KW-0175">Coiled coil</keyword>
<evidence type="ECO:0000256" key="16">
    <source>
        <dbReference type="PIRSR" id="PIRSR606539-2"/>
    </source>
</evidence>
<dbReference type="AlphaFoldDB" id="Q22B52"/>
<evidence type="ECO:0000256" key="11">
    <source>
        <dbReference type="ARBA" id="ARBA00023136"/>
    </source>
</evidence>
<dbReference type="Pfam" id="PF16209">
    <property type="entry name" value="PhoLip_ATPase_N"/>
    <property type="match status" value="1"/>
</dbReference>
<feature type="binding site" evidence="16">
    <location>
        <position position="715"/>
    </location>
    <ligand>
        <name>ATP</name>
        <dbReference type="ChEBI" id="CHEBI:30616"/>
    </ligand>
</feature>
<feature type="binding site" evidence="16">
    <location>
        <position position="826"/>
    </location>
    <ligand>
        <name>ATP</name>
        <dbReference type="ChEBI" id="CHEBI:30616"/>
    </ligand>
</feature>
<keyword evidence="4 17" id="KW-0479">Metal-binding</keyword>
<dbReference type="InterPro" id="IPR023298">
    <property type="entry name" value="ATPase_P-typ_TM_dom_sf"/>
</dbReference>
<dbReference type="InterPro" id="IPR008250">
    <property type="entry name" value="ATPase_P-typ_transduc_dom_A_sf"/>
</dbReference>
<evidence type="ECO:0000256" key="5">
    <source>
        <dbReference type="ARBA" id="ARBA00022741"/>
    </source>
</evidence>
<dbReference type="EC" id="7.6.2.1" evidence="18"/>
<dbReference type="FunFam" id="2.70.150.10:FF:000054">
    <property type="entry name" value="Phospholipid-transporting ATPase"/>
    <property type="match status" value="1"/>
</dbReference>
<feature type="active site" description="4-aspartylphosphate intermediate" evidence="15">
    <location>
        <position position="429"/>
    </location>
</feature>
<feature type="binding site" evidence="16">
    <location>
        <position position="430"/>
    </location>
    <ligand>
        <name>ATP</name>
        <dbReference type="ChEBI" id="CHEBI:30616"/>
    </ligand>
</feature>
<feature type="binding site" evidence="16">
    <location>
        <position position="714"/>
    </location>
    <ligand>
        <name>ATP</name>
        <dbReference type="ChEBI" id="CHEBI:30616"/>
    </ligand>
</feature>
<dbReference type="SUPFAM" id="SSF81660">
    <property type="entry name" value="Metal cation-transporting ATPase, ATP-binding domain N"/>
    <property type="match status" value="1"/>
</dbReference>
<feature type="binding site" evidence="16">
    <location>
        <position position="531"/>
    </location>
    <ligand>
        <name>ATP</name>
        <dbReference type="ChEBI" id="CHEBI:30616"/>
    </ligand>
</feature>
<feature type="transmembrane region" description="Helical" evidence="18">
    <location>
        <begin position="373"/>
        <end position="392"/>
    </location>
</feature>
<dbReference type="PANTHER" id="PTHR24092:SF150">
    <property type="entry name" value="PHOSPHOLIPID-TRANSPORTING ATPASE"/>
    <property type="match status" value="1"/>
</dbReference>
<evidence type="ECO:0000256" key="9">
    <source>
        <dbReference type="ARBA" id="ARBA00022989"/>
    </source>
</evidence>
<feature type="transmembrane region" description="Helical" evidence="18">
    <location>
        <begin position="904"/>
        <end position="924"/>
    </location>
</feature>
<dbReference type="Gene3D" id="2.70.150.10">
    <property type="entry name" value="Calcium-transporting ATPase, cytoplasmic transduction domain A"/>
    <property type="match status" value="1"/>
</dbReference>
<dbReference type="NCBIfam" id="TIGR01494">
    <property type="entry name" value="ATPase_P-type"/>
    <property type="match status" value="1"/>
</dbReference>
<dbReference type="GO" id="GO:0008554">
    <property type="term" value="F:P-type sodium transporter activity"/>
    <property type="evidence" value="ECO:0007669"/>
    <property type="project" value="UniProtKB-EC"/>
</dbReference>
<evidence type="ECO:0000256" key="6">
    <source>
        <dbReference type="ARBA" id="ARBA00022840"/>
    </source>
</evidence>
<keyword evidence="3 18" id="KW-0812">Transmembrane</keyword>
<reference evidence="23" key="1">
    <citation type="journal article" date="2006" name="PLoS Biol.">
        <title>Macronuclear genome sequence of the ciliate Tetrahymena thermophila, a model eukaryote.</title>
        <authorList>
            <person name="Eisen J.A."/>
            <person name="Coyne R.S."/>
            <person name="Wu M."/>
            <person name="Wu D."/>
            <person name="Thiagarajan M."/>
            <person name="Wortman J.R."/>
            <person name="Badger J.H."/>
            <person name="Ren Q."/>
            <person name="Amedeo P."/>
            <person name="Jones K.M."/>
            <person name="Tallon L.J."/>
            <person name="Delcher A.L."/>
            <person name="Salzberg S.L."/>
            <person name="Silva J.C."/>
            <person name="Haas B.J."/>
            <person name="Majoros W.H."/>
            <person name="Farzad M."/>
            <person name="Carlton J.M."/>
            <person name="Smith R.K. Jr."/>
            <person name="Garg J."/>
            <person name="Pearlman R.E."/>
            <person name="Karrer K.M."/>
            <person name="Sun L."/>
            <person name="Manning G."/>
            <person name="Elde N.C."/>
            <person name="Turkewitz A.P."/>
            <person name="Asai D.J."/>
            <person name="Wilkes D.E."/>
            <person name="Wang Y."/>
            <person name="Cai H."/>
            <person name="Collins K."/>
            <person name="Stewart B.A."/>
            <person name="Lee S.R."/>
            <person name="Wilamowska K."/>
            <person name="Weinberg Z."/>
            <person name="Ruzzo W.L."/>
            <person name="Wloga D."/>
            <person name="Gaertig J."/>
            <person name="Frankel J."/>
            <person name="Tsao C.-C."/>
            <person name="Gorovsky M.A."/>
            <person name="Keeling P.J."/>
            <person name="Waller R.F."/>
            <person name="Patron N.J."/>
            <person name="Cherry J.M."/>
            <person name="Stover N.A."/>
            <person name="Krieger C.J."/>
            <person name="del Toro C."/>
            <person name="Ryder H.F."/>
            <person name="Williamson S.C."/>
            <person name="Barbeau R.A."/>
            <person name="Hamilton E.P."/>
            <person name="Orias E."/>
        </authorList>
    </citation>
    <scope>NUCLEOTIDE SEQUENCE [LARGE SCALE GENOMIC DNA]</scope>
    <source>
        <strain evidence="23">SB210</strain>
    </source>
</reference>
<keyword evidence="8 18" id="KW-1278">Translocase</keyword>
<feature type="transmembrane region" description="Helical" evidence="18">
    <location>
        <begin position="992"/>
        <end position="1011"/>
    </location>
</feature>
<evidence type="ECO:0000256" key="17">
    <source>
        <dbReference type="PIRSR" id="PIRSR606539-3"/>
    </source>
</evidence>
<dbReference type="OrthoDB" id="377733at2759"/>
<feature type="binding site" evidence="17">
    <location>
        <position position="851"/>
    </location>
    <ligand>
        <name>Mg(2+)</name>
        <dbReference type="ChEBI" id="CHEBI:18420"/>
    </ligand>
</feature>